<dbReference type="PANTHER" id="PTHR32251:SF15">
    <property type="entry name" value="3-OXO-5-ALPHA-STEROID 4-DEHYDROGENASE (DUF1295)"/>
    <property type="match status" value="1"/>
</dbReference>
<dbReference type="OrthoDB" id="67965at2759"/>
<comment type="caution">
    <text evidence="2">The sequence shown here is derived from an EMBL/GenBank/DDBJ whole genome shotgun (WGS) entry which is preliminary data.</text>
</comment>
<gene>
    <name evidence="2" type="ORF">E8E13_003200</name>
</gene>
<dbReference type="Pfam" id="PF06966">
    <property type="entry name" value="DUF1295"/>
    <property type="match status" value="1"/>
</dbReference>
<proteinExistence type="predicted"/>
<dbReference type="Proteomes" id="UP000801428">
    <property type="component" value="Unassembled WGS sequence"/>
</dbReference>
<evidence type="ECO:0000313" key="2">
    <source>
        <dbReference type="EMBL" id="KAF3000098.1"/>
    </source>
</evidence>
<dbReference type="GO" id="GO:0016020">
    <property type="term" value="C:membrane"/>
    <property type="evidence" value="ECO:0007669"/>
    <property type="project" value="TreeGrafter"/>
</dbReference>
<dbReference type="AlphaFoldDB" id="A0A9P4WAR3"/>
<sequence length="280" mass="30589">MNKASNTMNWFNMSHNDPRSEASKKRDLIARGDYTPTPAGKATFFLARAIDPVIQYGILAHGIGTPLLHRLGLRTLPPGLPTRTGIAAIDSLGLSPYRLILLGMAVGSAVKQNIWVTLLSGEPMPVGGAVAVGLFNTFFNSVSSYAFLLSATSASLQSDFPQPSLIVGGTMYAVGIMTELVAEIQRKRFKADPNNKGKVYTGGLWQFARHINYGGYTIWRAGYTLAAGGWALGALVGAFFAYDFSTRAIPILNEYCEKRYGAAWEKFKQDTPYRLIPYVY</sequence>
<dbReference type="InterPro" id="IPR010721">
    <property type="entry name" value="UstE-like"/>
</dbReference>
<feature type="region of interest" description="Disordered" evidence="1">
    <location>
        <begin position="1"/>
        <end position="24"/>
    </location>
</feature>
<dbReference type="PANTHER" id="PTHR32251">
    <property type="entry name" value="3-OXO-5-ALPHA-STEROID 4-DEHYDROGENASE"/>
    <property type="match status" value="1"/>
</dbReference>
<accession>A0A9P4WAR3</accession>
<feature type="compositionally biased region" description="Polar residues" evidence="1">
    <location>
        <begin position="1"/>
        <end position="15"/>
    </location>
</feature>
<evidence type="ECO:0008006" key="4">
    <source>
        <dbReference type="Google" id="ProtNLM"/>
    </source>
</evidence>
<evidence type="ECO:0000256" key="1">
    <source>
        <dbReference type="SAM" id="MobiDB-lite"/>
    </source>
</evidence>
<evidence type="ECO:0000313" key="3">
    <source>
        <dbReference type="Proteomes" id="UP000801428"/>
    </source>
</evidence>
<name>A0A9P4WAR3_CURKU</name>
<dbReference type="Gene3D" id="1.20.120.1630">
    <property type="match status" value="1"/>
</dbReference>
<dbReference type="EMBL" id="SWKU01000015">
    <property type="protein sequence ID" value="KAF3000098.1"/>
    <property type="molecule type" value="Genomic_DNA"/>
</dbReference>
<keyword evidence="3" id="KW-1185">Reference proteome</keyword>
<protein>
    <recommendedName>
        <fullName evidence="4">Steroid 5-alpha reductase C-terminal domain-containing protein</fullName>
    </recommendedName>
</protein>
<organism evidence="2 3">
    <name type="scientific">Curvularia kusanoi</name>
    <name type="common">Cochliobolus kusanoi</name>
    <dbReference type="NCBI Taxonomy" id="90978"/>
    <lineage>
        <taxon>Eukaryota</taxon>
        <taxon>Fungi</taxon>
        <taxon>Dikarya</taxon>
        <taxon>Ascomycota</taxon>
        <taxon>Pezizomycotina</taxon>
        <taxon>Dothideomycetes</taxon>
        <taxon>Pleosporomycetidae</taxon>
        <taxon>Pleosporales</taxon>
        <taxon>Pleosporineae</taxon>
        <taxon>Pleosporaceae</taxon>
        <taxon>Curvularia</taxon>
    </lineage>
</organism>
<reference evidence="2" key="1">
    <citation type="submission" date="2019-04" db="EMBL/GenBank/DDBJ databases">
        <title>Sequencing of skin fungus with MAO and IRED activity.</title>
        <authorList>
            <person name="Marsaioli A.J."/>
            <person name="Bonatto J.M.C."/>
            <person name="Reis Junior O."/>
        </authorList>
    </citation>
    <scope>NUCLEOTIDE SEQUENCE</scope>
    <source>
        <strain evidence="2">30M1</strain>
    </source>
</reference>